<comment type="caution">
    <text evidence="1">The sequence shown here is derived from an EMBL/GenBank/DDBJ whole genome shotgun (WGS) entry which is preliminary data.</text>
</comment>
<gene>
    <name evidence="1" type="ORF">FL622_01020</name>
</gene>
<dbReference type="AlphaFoldDB" id="A0A550JKT1"/>
<dbReference type="Proteomes" id="UP000317155">
    <property type="component" value="Unassembled WGS sequence"/>
</dbReference>
<sequence>MPQHHYDIILLGESLASRIVGVLLAKAGQRVLTFQSKHPADSGWLFASCHLDRLLDQLGHRQPLGKAPRLQILGDRARVELHGRYSLEEELRREIPEDADLLLQLFQRLKALGERLDAQLLEQVGAPLGSLTDRLWYRAGHWLLGSTQRSLGTPLSNFFEPFAEASRAWLNILFSGLALAPVEELTLAEGALLWHGLSQPQAPEEGLLDDLLSRRYLQFHGLYEPLTKIAALGDGHRLQLHDGRECSADTLIIGQSEALLMEITAALPPFQHPRPRGRWDSGALRPAPSRVLAPRIIHGENPCLRSSLHAHDGGMHCYSESPAETAQEAVMGHLQDLFPFSSLAPKRLNTVDDSGGNSLRRSFAAFPGTLQNPWLSRSLALCQGACILPRMGSIGEILTGFAVAGRLSRRKRKK</sequence>
<protein>
    <submittedName>
        <fullName evidence="1">FAD-dependent oxidoreductase</fullName>
    </submittedName>
</protein>
<keyword evidence="2" id="KW-1185">Reference proteome</keyword>
<accession>A0A550JKT1</accession>
<evidence type="ECO:0000313" key="2">
    <source>
        <dbReference type="Proteomes" id="UP000317155"/>
    </source>
</evidence>
<name>A0A550JKT1_9BACT</name>
<evidence type="ECO:0000313" key="1">
    <source>
        <dbReference type="EMBL" id="TRO83797.1"/>
    </source>
</evidence>
<dbReference type="EMBL" id="VJVV01000001">
    <property type="protein sequence ID" value="TRO83797.1"/>
    <property type="molecule type" value="Genomic_DNA"/>
</dbReference>
<proteinExistence type="predicted"/>
<reference evidence="1 2" key="1">
    <citation type="submission" date="2019-07" db="EMBL/GenBank/DDBJ databases">
        <title>Insights of Desulfuromonas acetexigens electromicrobiology.</title>
        <authorList>
            <person name="Katuri K."/>
            <person name="Sapireddy V."/>
            <person name="Shaw D.R."/>
            <person name="Saikaly P."/>
        </authorList>
    </citation>
    <scope>NUCLEOTIDE SEQUENCE [LARGE SCALE GENOMIC DNA]</scope>
    <source>
        <strain evidence="1 2">2873</strain>
    </source>
</reference>
<organism evidence="1 2">
    <name type="scientific">Trichloromonas acetexigens</name>
    <dbReference type="NCBI Taxonomy" id="38815"/>
    <lineage>
        <taxon>Bacteria</taxon>
        <taxon>Pseudomonadati</taxon>
        <taxon>Thermodesulfobacteriota</taxon>
        <taxon>Desulfuromonadia</taxon>
        <taxon>Desulfuromonadales</taxon>
        <taxon>Trichloromonadaceae</taxon>
        <taxon>Trichloromonas</taxon>
    </lineage>
</organism>
<dbReference type="RefSeq" id="WP_092052524.1">
    <property type="nucleotide sequence ID" value="NZ_FOJJ01000001.1"/>
</dbReference>
<dbReference type="OrthoDB" id="3293200at2"/>